<keyword evidence="4 6" id="KW-0378">Hydrolase</keyword>
<protein>
    <recommendedName>
        <fullName evidence="3 6">Beta-galactosidase</fullName>
        <shortName evidence="6">Beta-gal</shortName>
        <ecNumber evidence="3 6">3.2.1.23</ecNumber>
    </recommendedName>
</protein>
<evidence type="ECO:0000259" key="9">
    <source>
        <dbReference type="Pfam" id="PF02449"/>
    </source>
</evidence>
<dbReference type="GO" id="GO:0004565">
    <property type="term" value="F:beta-galactosidase activity"/>
    <property type="evidence" value="ECO:0007669"/>
    <property type="project" value="UniProtKB-EC"/>
</dbReference>
<dbReference type="Gene3D" id="2.60.40.1180">
    <property type="entry name" value="Golgi alpha-mannosidase II"/>
    <property type="match status" value="1"/>
</dbReference>
<dbReference type="Pfam" id="PF08533">
    <property type="entry name" value="Glyco_hydro_42C"/>
    <property type="match status" value="1"/>
</dbReference>
<dbReference type="InterPro" id="IPR013738">
    <property type="entry name" value="Beta_galactosidase_Trimer"/>
</dbReference>
<feature type="domain" description="Glycoside hydrolase family 42 N-terminal" evidence="9">
    <location>
        <begin position="38"/>
        <end position="406"/>
    </location>
</feature>
<dbReference type="PIRSF" id="PIRSF001084">
    <property type="entry name" value="B-galactosidase"/>
    <property type="match status" value="1"/>
</dbReference>
<dbReference type="SUPFAM" id="SSF52317">
    <property type="entry name" value="Class I glutamine amidotransferase-like"/>
    <property type="match status" value="1"/>
</dbReference>
<evidence type="ECO:0000256" key="6">
    <source>
        <dbReference type="PIRNR" id="PIRNR001084"/>
    </source>
</evidence>
<evidence type="ECO:0000256" key="4">
    <source>
        <dbReference type="ARBA" id="ARBA00022801"/>
    </source>
</evidence>
<evidence type="ECO:0000313" key="12">
    <source>
        <dbReference type="EMBL" id="PWD51170.1"/>
    </source>
</evidence>
<evidence type="ECO:0000256" key="3">
    <source>
        <dbReference type="ARBA" id="ARBA00012756"/>
    </source>
</evidence>
<accession>A0A2U1ZW54</accession>
<evidence type="ECO:0000313" key="13">
    <source>
        <dbReference type="Proteomes" id="UP000245166"/>
    </source>
</evidence>
<dbReference type="Gene3D" id="3.20.20.80">
    <property type="entry name" value="Glycosidases"/>
    <property type="match status" value="1"/>
</dbReference>
<comment type="catalytic activity">
    <reaction evidence="1 6">
        <text>Hydrolysis of terminal non-reducing beta-D-galactose residues in beta-D-galactosides.</text>
        <dbReference type="EC" id="3.2.1.23"/>
    </reaction>
</comment>
<feature type="binding site" evidence="8">
    <location>
        <position position="135"/>
    </location>
    <ligand>
        <name>substrate</name>
    </ligand>
</feature>
<feature type="binding site" evidence="8">
    <location>
        <position position="338"/>
    </location>
    <ligand>
        <name>substrate</name>
    </ligand>
</feature>
<dbReference type="Gene3D" id="3.40.50.880">
    <property type="match status" value="1"/>
</dbReference>
<feature type="domain" description="Beta-galactosidase C-terminal" evidence="11">
    <location>
        <begin position="635"/>
        <end position="689"/>
    </location>
</feature>
<dbReference type="SUPFAM" id="SSF51445">
    <property type="entry name" value="(Trans)glycosidases"/>
    <property type="match status" value="1"/>
</dbReference>
<gene>
    <name evidence="12" type="ORF">C8046_11445</name>
</gene>
<evidence type="ECO:0000256" key="5">
    <source>
        <dbReference type="ARBA" id="ARBA00023295"/>
    </source>
</evidence>
<dbReference type="AlphaFoldDB" id="A0A2U1ZW54"/>
<dbReference type="PANTHER" id="PTHR36447:SF1">
    <property type="entry name" value="BETA-GALACTOSIDASE GANA"/>
    <property type="match status" value="1"/>
</dbReference>
<feature type="active site" description="Proton donor" evidence="7">
    <location>
        <position position="174"/>
    </location>
</feature>
<organism evidence="12 13">
    <name type="scientific">Serinibacter arcticus</name>
    <dbReference type="NCBI Taxonomy" id="1655435"/>
    <lineage>
        <taxon>Bacteria</taxon>
        <taxon>Bacillati</taxon>
        <taxon>Actinomycetota</taxon>
        <taxon>Actinomycetes</taxon>
        <taxon>Micrococcales</taxon>
        <taxon>Beutenbergiaceae</taxon>
        <taxon>Serinibacter</taxon>
    </lineage>
</organism>
<dbReference type="Pfam" id="PF08532">
    <property type="entry name" value="Glyco_hydro_42M"/>
    <property type="match status" value="1"/>
</dbReference>
<keyword evidence="5 6" id="KW-0326">Glycosidase</keyword>
<dbReference type="OrthoDB" id="9800974at2"/>
<name>A0A2U1ZW54_9MICO</name>
<evidence type="ECO:0000256" key="2">
    <source>
        <dbReference type="ARBA" id="ARBA00005940"/>
    </source>
</evidence>
<dbReference type="EC" id="3.2.1.23" evidence="3 6"/>
<dbReference type="InterPro" id="IPR013739">
    <property type="entry name" value="Beta_galactosidase_C"/>
</dbReference>
<feature type="active site" description="Nucleophile" evidence="7">
    <location>
        <position position="330"/>
    </location>
</feature>
<evidence type="ECO:0000256" key="8">
    <source>
        <dbReference type="PIRSR" id="PIRSR001084-2"/>
    </source>
</evidence>
<proteinExistence type="inferred from homology"/>
<sequence length="721" mass="77981">MTLPMCSATQRSVMPELSGPTSRPIVWPLAGSIAYGGDYNPEQWPREVWDEDVTLMRQAGVNLVSVGIFSWAMLETEEGVFDFAWLDELLDLLHSNGIAVDLGTPTVSPPAWFFAAYPDSRVIDADGVVKGFGSRGMASHASPEYRDAIVRIAGVLAARYADHPAVVLWHVHNEYGVPVAEDFSPRAVASWQAWLQERYGSLDALNAAWGTAFWGQRFARWEHVVAPAATPSTGNPSMKLDWARFTDDQLRECFRLERDAIRARAPQPITTNFMAHQSWNTDLWKWAQEVDIVSDDHYLWSPDPEAHVALALSADLTRSVARGRPWMLLEHSTSAVNWQGRNIAKRPGEMQRNALTHLGRGADAIMFFQWRASRSGAEKFHSAMLPHAGTSSRVFREVTELGAHLALLGEVQDSRVQADVAVLYDWESMWAQDLEWRPSDALTFRERMRTYYERLWRDGVPVDFAHPADDLSGYKLVVAPASYLLTEEAGANLTAFVAGGGTLLVSCFAAAVDEHDTVHAGGFGAPLKDGLGLTVEEYRPLREGDVVAVVSADGEELTSRDWTEDLALAGAQPWATYGAAPAGGPLEGTPAVTRHTHGAGTGWYVGTTLDVAALAPVLAAVYADAGVTPAPTPDGVEVMVRHGASASYVVAVNHNETDAIVPVTGTDLLTEQAVDGELTLPAGAVAVVRTAPVRPGTAENFGGPLSSEELAGLSDAALAGS</sequence>
<keyword evidence="13" id="KW-1185">Reference proteome</keyword>
<dbReference type="GO" id="GO:0006012">
    <property type="term" value="P:galactose metabolic process"/>
    <property type="evidence" value="ECO:0007669"/>
    <property type="project" value="InterPro"/>
</dbReference>
<dbReference type="InterPro" id="IPR029062">
    <property type="entry name" value="Class_I_gatase-like"/>
</dbReference>
<dbReference type="Proteomes" id="UP000245166">
    <property type="component" value="Unassembled WGS sequence"/>
</dbReference>
<dbReference type="Pfam" id="PF02449">
    <property type="entry name" value="Glyco_hydro_42"/>
    <property type="match status" value="1"/>
</dbReference>
<evidence type="ECO:0000259" key="10">
    <source>
        <dbReference type="Pfam" id="PF08532"/>
    </source>
</evidence>
<comment type="caution">
    <text evidence="12">The sequence shown here is derived from an EMBL/GenBank/DDBJ whole genome shotgun (WGS) entry which is preliminary data.</text>
</comment>
<dbReference type="InterPro" id="IPR013780">
    <property type="entry name" value="Glyco_hydro_b"/>
</dbReference>
<dbReference type="CDD" id="cd03143">
    <property type="entry name" value="A4_beta-galactosidase_middle_domain"/>
    <property type="match status" value="1"/>
</dbReference>
<evidence type="ECO:0000256" key="1">
    <source>
        <dbReference type="ARBA" id="ARBA00001412"/>
    </source>
</evidence>
<dbReference type="PANTHER" id="PTHR36447">
    <property type="entry name" value="BETA-GALACTOSIDASE GANA"/>
    <property type="match status" value="1"/>
</dbReference>
<dbReference type="InterPro" id="IPR013529">
    <property type="entry name" value="Glyco_hydro_42_N"/>
</dbReference>
<dbReference type="GO" id="GO:0009341">
    <property type="term" value="C:beta-galactosidase complex"/>
    <property type="evidence" value="ECO:0007669"/>
    <property type="project" value="InterPro"/>
</dbReference>
<feature type="binding site" evidence="8">
    <location>
        <position position="173"/>
    </location>
    <ligand>
        <name>substrate</name>
    </ligand>
</feature>
<dbReference type="InterPro" id="IPR003476">
    <property type="entry name" value="Glyco_hydro_42"/>
</dbReference>
<comment type="similarity">
    <text evidence="2 6">Belongs to the glycosyl hydrolase 42 family.</text>
</comment>
<dbReference type="InterPro" id="IPR017853">
    <property type="entry name" value="GH"/>
</dbReference>
<dbReference type="EMBL" id="PYHR01000002">
    <property type="protein sequence ID" value="PWD51170.1"/>
    <property type="molecule type" value="Genomic_DNA"/>
</dbReference>
<evidence type="ECO:0000259" key="11">
    <source>
        <dbReference type="Pfam" id="PF08533"/>
    </source>
</evidence>
<reference evidence="12 13" key="1">
    <citation type="submission" date="2018-03" db="EMBL/GenBank/DDBJ databases">
        <title>Genome assembly of novel Miniimonas species PCH200.</title>
        <authorList>
            <person name="Thakur V."/>
            <person name="Kumar V."/>
            <person name="Singh D."/>
        </authorList>
    </citation>
    <scope>NUCLEOTIDE SEQUENCE [LARGE SCALE GENOMIC DNA]</scope>
    <source>
        <strain evidence="12 13">PCH200</strain>
    </source>
</reference>
<evidence type="ECO:0000256" key="7">
    <source>
        <dbReference type="PIRSR" id="PIRSR001084-1"/>
    </source>
</evidence>
<feature type="domain" description="Beta-galactosidase trimerisation" evidence="10">
    <location>
        <begin position="418"/>
        <end position="627"/>
    </location>
</feature>